<dbReference type="InterPro" id="IPR037524">
    <property type="entry name" value="PA14/GLEYA"/>
</dbReference>
<gene>
    <name evidence="3" type="ORF">SAMN05444336_103143</name>
</gene>
<keyword evidence="1" id="KW-0732">Signal</keyword>
<dbReference type="OrthoDB" id="7722285at2"/>
<dbReference type="Proteomes" id="UP000199118">
    <property type="component" value="Unassembled WGS sequence"/>
</dbReference>
<dbReference type="RefSeq" id="WP_092681338.1">
    <property type="nucleotide sequence ID" value="NZ_FNMZ01000003.1"/>
</dbReference>
<keyword evidence="4" id="KW-1185">Reference proteome</keyword>
<accession>A0A1H2YJ38</accession>
<feature type="domain" description="PA14" evidence="2">
    <location>
        <begin position="38"/>
        <end position="189"/>
    </location>
</feature>
<name>A0A1H2YJ38_9RHOB</name>
<dbReference type="PROSITE" id="PS51820">
    <property type="entry name" value="PA14"/>
    <property type="match status" value="1"/>
</dbReference>
<dbReference type="EMBL" id="FNMZ01000003">
    <property type="protein sequence ID" value="SDX05001.1"/>
    <property type="molecule type" value="Genomic_DNA"/>
</dbReference>
<dbReference type="AlphaFoldDB" id="A0A1H2YJ38"/>
<proteinExistence type="predicted"/>
<evidence type="ECO:0000256" key="1">
    <source>
        <dbReference type="SAM" id="SignalP"/>
    </source>
</evidence>
<evidence type="ECO:0000313" key="4">
    <source>
        <dbReference type="Proteomes" id="UP000199118"/>
    </source>
</evidence>
<evidence type="ECO:0000313" key="3">
    <source>
        <dbReference type="EMBL" id="SDX05001.1"/>
    </source>
</evidence>
<reference evidence="3 4" key="1">
    <citation type="submission" date="2016-10" db="EMBL/GenBank/DDBJ databases">
        <authorList>
            <person name="de Groot N.N."/>
        </authorList>
    </citation>
    <scope>NUCLEOTIDE SEQUENCE [LARGE SCALE GENOMIC DNA]</scope>
    <source>
        <strain evidence="3 4">DSM 17890</strain>
    </source>
</reference>
<feature type="chain" id="PRO_5011650390" evidence="1">
    <location>
        <begin position="20"/>
        <end position="192"/>
    </location>
</feature>
<evidence type="ECO:0000259" key="2">
    <source>
        <dbReference type="PROSITE" id="PS51820"/>
    </source>
</evidence>
<dbReference type="STRING" id="356660.SAMN05444336_103143"/>
<feature type="signal peptide" evidence="1">
    <location>
        <begin position="1"/>
        <end position="19"/>
    </location>
</feature>
<protein>
    <submittedName>
        <fullName evidence="3">PA14 domain-containing protein</fullName>
    </submittedName>
</protein>
<sequence>MRRQVAAALLALGAVWASGAWTEAAAEVLTRADPQPEGLKPGLEVRYVYPPDVRFLNQIDGLKGNAQLGEPLVGFDYPDTAPGQKALTSQAAEKVAAYIKGYIHFEKAGKWKVRLQSNDGVRLHIGGVNVYEHDGRHGCMTMGWKDEYEVPEPGWYELEATWFQRLSTSCLLMEWAGPGEDFDWTPNEAFGH</sequence>
<organism evidence="3 4">
    <name type="scientific">Albimonas donghaensis</name>
    <dbReference type="NCBI Taxonomy" id="356660"/>
    <lineage>
        <taxon>Bacteria</taxon>
        <taxon>Pseudomonadati</taxon>
        <taxon>Pseudomonadota</taxon>
        <taxon>Alphaproteobacteria</taxon>
        <taxon>Rhodobacterales</taxon>
        <taxon>Paracoccaceae</taxon>
        <taxon>Albimonas</taxon>
    </lineage>
</organism>